<dbReference type="RefSeq" id="WP_008509606.1">
    <property type="nucleotide sequence ID" value="NZ_CM001403.1"/>
</dbReference>
<dbReference type="AlphaFoldDB" id="H1Y8U9"/>
<reference evidence="1" key="1">
    <citation type="submission" date="2011-09" db="EMBL/GenBank/DDBJ databases">
        <title>The permanent draft genome of Mucilaginibacter paludis DSM 18603.</title>
        <authorList>
            <consortium name="US DOE Joint Genome Institute (JGI-PGF)"/>
            <person name="Lucas S."/>
            <person name="Han J."/>
            <person name="Lapidus A."/>
            <person name="Bruce D."/>
            <person name="Goodwin L."/>
            <person name="Pitluck S."/>
            <person name="Peters L."/>
            <person name="Kyrpides N."/>
            <person name="Mavromatis K."/>
            <person name="Ivanova N."/>
            <person name="Mikhailova N."/>
            <person name="Held B."/>
            <person name="Detter J.C."/>
            <person name="Tapia R."/>
            <person name="Han C."/>
            <person name="Land M."/>
            <person name="Hauser L."/>
            <person name="Markowitz V."/>
            <person name="Cheng J.-F."/>
            <person name="Hugenholtz P."/>
            <person name="Woyke T."/>
            <person name="Wu D."/>
            <person name="Tindall B."/>
            <person name="Brambilla E."/>
            <person name="Klenk H.-P."/>
            <person name="Eisen J.A."/>
        </authorList>
    </citation>
    <scope>NUCLEOTIDE SEQUENCE [LARGE SCALE GENOMIC DNA]</scope>
    <source>
        <strain evidence="1">DSM 18603</strain>
    </source>
</reference>
<protein>
    <submittedName>
        <fullName evidence="1">Uncharacterized protein</fullName>
    </submittedName>
</protein>
<evidence type="ECO:0000313" key="1">
    <source>
        <dbReference type="EMBL" id="EHQ28715.1"/>
    </source>
</evidence>
<name>H1Y8U9_9SPHI</name>
<proteinExistence type="predicted"/>
<dbReference type="Proteomes" id="UP000002774">
    <property type="component" value="Chromosome"/>
</dbReference>
<gene>
    <name evidence="1" type="ORF">Mucpa_4626</name>
</gene>
<sequence>MDIVNNINNDQKMQELAEYIKSQLPGCGFALITLKIENGTSCGNYVSNVQNEFMIAALERQLEALKKGKTVSTPIG</sequence>
<dbReference type="OrthoDB" id="799859at2"/>
<organism evidence="1 2">
    <name type="scientific">Mucilaginibacter paludis DSM 18603</name>
    <dbReference type="NCBI Taxonomy" id="714943"/>
    <lineage>
        <taxon>Bacteria</taxon>
        <taxon>Pseudomonadati</taxon>
        <taxon>Bacteroidota</taxon>
        <taxon>Sphingobacteriia</taxon>
        <taxon>Sphingobacteriales</taxon>
        <taxon>Sphingobacteriaceae</taxon>
        <taxon>Mucilaginibacter</taxon>
    </lineage>
</organism>
<dbReference type="HOGENOM" id="CLU_2650517_0_0_10"/>
<evidence type="ECO:0000313" key="2">
    <source>
        <dbReference type="Proteomes" id="UP000002774"/>
    </source>
</evidence>
<accession>H1Y8U9</accession>
<dbReference type="EMBL" id="CM001403">
    <property type="protein sequence ID" value="EHQ28715.1"/>
    <property type="molecule type" value="Genomic_DNA"/>
</dbReference>
<keyword evidence="2" id="KW-1185">Reference proteome</keyword>